<dbReference type="AlphaFoldDB" id="T1JJC4"/>
<dbReference type="GO" id="GO:0005634">
    <property type="term" value="C:nucleus"/>
    <property type="evidence" value="ECO:0007669"/>
    <property type="project" value="TreeGrafter"/>
</dbReference>
<dbReference type="GO" id="GO:0036139">
    <property type="term" value="F:peptidyl-histidine dioxygenase activity"/>
    <property type="evidence" value="ECO:0007669"/>
    <property type="project" value="TreeGrafter"/>
</dbReference>
<accession>T1JJC4</accession>
<dbReference type="HOGENOM" id="CLU_016785_3_0_1"/>
<dbReference type="InterPro" id="IPR003347">
    <property type="entry name" value="JmjC_dom"/>
</dbReference>
<keyword evidence="3" id="KW-1185">Reference proteome</keyword>
<protein>
    <recommendedName>
        <fullName evidence="1">JmjC domain-containing protein</fullName>
    </recommendedName>
</protein>
<dbReference type="Proteomes" id="UP000014500">
    <property type="component" value="Unassembled WGS sequence"/>
</dbReference>
<dbReference type="PANTHER" id="PTHR12461:SF105">
    <property type="entry name" value="HYPOXIA-INDUCIBLE FACTOR 1-ALPHA INHIBITOR"/>
    <property type="match status" value="1"/>
</dbReference>
<dbReference type="STRING" id="126957.T1JJC4"/>
<reference evidence="2" key="2">
    <citation type="submission" date="2015-02" db="UniProtKB">
        <authorList>
            <consortium name="EnsemblMetazoa"/>
        </authorList>
    </citation>
    <scope>IDENTIFICATION</scope>
</reference>
<dbReference type="Gene3D" id="1.10.287.1010">
    <property type="entry name" value="Clavaminate synthase-like"/>
    <property type="match status" value="1"/>
</dbReference>
<feature type="domain" description="JmjC" evidence="1">
    <location>
        <begin position="140"/>
        <end position="293"/>
    </location>
</feature>
<dbReference type="OMA" id="QNIVGYE"/>
<dbReference type="PROSITE" id="PS51184">
    <property type="entry name" value="JMJC"/>
    <property type="match status" value="1"/>
</dbReference>
<evidence type="ECO:0000259" key="1">
    <source>
        <dbReference type="PROSITE" id="PS51184"/>
    </source>
</evidence>
<dbReference type="GO" id="GO:0045746">
    <property type="term" value="P:negative regulation of Notch signaling pathway"/>
    <property type="evidence" value="ECO:0007669"/>
    <property type="project" value="TreeGrafter"/>
</dbReference>
<reference evidence="3" key="1">
    <citation type="submission" date="2011-05" db="EMBL/GenBank/DDBJ databases">
        <authorList>
            <person name="Richards S.R."/>
            <person name="Qu J."/>
            <person name="Jiang H."/>
            <person name="Jhangiani S.N."/>
            <person name="Agravi P."/>
            <person name="Goodspeed R."/>
            <person name="Gross S."/>
            <person name="Mandapat C."/>
            <person name="Jackson L."/>
            <person name="Mathew T."/>
            <person name="Pu L."/>
            <person name="Thornton R."/>
            <person name="Saada N."/>
            <person name="Wilczek-Boney K.B."/>
            <person name="Lee S."/>
            <person name="Kovar C."/>
            <person name="Wu Y."/>
            <person name="Scherer S.E."/>
            <person name="Worley K.C."/>
            <person name="Muzny D.M."/>
            <person name="Gibbs R."/>
        </authorList>
    </citation>
    <scope>NUCLEOTIDE SEQUENCE</scope>
    <source>
        <strain evidence="3">Brora</strain>
    </source>
</reference>
<dbReference type="InterPro" id="IPR027452">
    <property type="entry name" value="FIH-1_dom_II"/>
</dbReference>
<dbReference type="InterPro" id="IPR014710">
    <property type="entry name" value="RmlC-like_jellyroll"/>
</dbReference>
<organism evidence="2 3">
    <name type="scientific">Strigamia maritima</name>
    <name type="common">European centipede</name>
    <name type="synonym">Geophilus maritimus</name>
    <dbReference type="NCBI Taxonomy" id="126957"/>
    <lineage>
        <taxon>Eukaryota</taxon>
        <taxon>Metazoa</taxon>
        <taxon>Ecdysozoa</taxon>
        <taxon>Arthropoda</taxon>
        <taxon>Myriapoda</taxon>
        <taxon>Chilopoda</taxon>
        <taxon>Pleurostigmophora</taxon>
        <taxon>Geophilomorpha</taxon>
        <taxon>Linotaeniidae</taxon>
        <taxon>Strigamia</taxon>
    </lineage>
</organism>
<proteinExistence type="predicted"/>
<evidence type="ECO:0000313" key="3">
    <source>
        <dbReference type="Proteomes" id="UP000014500"/>
    </source>
</evidence>
<dbReference type="GO" id="GO:0071532">
    <property type="term" value="F:ankyrin repeat binding"/>
    <property type="evidence" value="ECO:0007669"/>
    <property type="project" value="TreeGrafter"/>
</dbReference>
<dbReference type="GO" id="GO:0036140">
    <property type="term" value="F:[protein]-asparagine 3-dioxygenase activity"/>
    <property type="evidence" value="ECO:0007669"/>
    <property type="project" value="TreeGrafter"/>
</dbReference>
<dbReference type="GO" id="GO:0005737">
    <property type="term" value="C:cytoplasm"/>
    <property type="evidence" value="ECO:0007669"/>
    <property type="project" value="TreeGrafter"/>
</dbReference>
<evidence type="ECO:0000313" key="2">
    <source>
        <dbReference type="EnsemblMetazoa" id="SMAR013954-PA"/>
    </source>
</evidence>
<dbReference type="SMART" id="SM00558">
    <property type="entry name" value="JmjC"/>
    <property type="match status" value="1"/>
</dbReference>
<dbReference type="EnsemblMetazoa" id="SMAR013954-RA">
    <property type="protein sequence ID" value="SMAR013954-PA"/>
    <property type="gene ID" value="SMAR013954"/>
</dbReference>
<sequence>MAVSESKVAFRQYDFPKQSIPRLSIFDPEADKLISEERPIVLTDSNLIRPALKWDLEYLESHLGPGNYTVFQSKTCKFKYYDDTKVQDERIFADFVPPTRRIDMKFPEFAVKLRNWKSGDDRIYLQQTLNSTVGQAIVEDFVRFNWNWANGRQKKNNWGSLTSNLLLIATEGNITPCHYDEQQNFFAQVRGSKRVFLFPPEQFECLYPYPVYHPHDRQSQVDFDNPDYERFPKFREIEAMEAVVEPGDVLYIPMYWWHHVESLQTGGYTVSVNFWYRAGPTGKIEYPLKAQQKVAIIRNVEKMVSGALEKPEEVGPLLRAMVLGRYT</sequence>
<dbReference type="FunFam" id="2.60.120.10:FF:000042">
    <property type="entry name" value="Hypoxia-inducible factor 1-alpha inhibitor"/>
    <property type="match status" value="1"/>
</dbReference>
<dbReference type="PhylomeDB" id="T1JJC4"/>
<dbReference type="EMBL" id="JH431630">
    <property type="status" value="NOT_ANNOTATED_CDS"/>
    <property type="molecule type" value="Genomic_DNA"/>
</dbReference>
<dbReference type="InterPro" id="IPR041667">
    <property type="entry name" value="Cupin_8"/>
</dbReference>
<dbReference type="Gene3D" id="2.60.120.10">
    <property type="entry name" value="Jelly Rolls"/>
    <property type="match status" value="1"/>
</dbReference>
<dbReference type="SUPFAM" id="SSF51197">
    <property type="entry name" value="Clavaminate synthase-like"/>
    <property type="match status" value="1"/>
</dbReference>
<dbReference type="Pfam" id="PF13621">
    <property type="entry name" value="Cupin_8"/>
    <property type="match status" value="1"/>
</dbReference>
<name>T1JJC4_STRMM</name>
<dbReference type="eggNOG" id="KOG2132">
    <property type="taxonomic scope" value="Eukaryota"/>
</dbReference>
<dbReference type="PANTHER" id="PTHR12461">
    <property type="entry name" value="HYPOXIA-INDUCIBLE FACTOR 1 ALPHA INHIBITOR-RELATED"/>
    <property type="match status" value="1"/>
</dbReference>